<dbReference type="RefSeq" id="XP_030550750.1">
    <property type="nucleotide sequence ID" value="XM_030694890.2"/>
</dbReference>
<keyword evidence="4" id="KW-0805">Transcription regulation</keyword>
<dbReference type="AlphaFoldDB" id="A0A8B8QUM4"/>
<dbReference type="PANTHER" id="PTHR46201:SF6">
    <property type="entry name" value="PHD FINGER PLANT-LIKE PROTEIN"/>
    <property type="match status" value="1"/>
</dbReference>
<dbReference type="Pfam" id="PF00628">
    <property type="entry name" value="PHD"/>
    <property type="match status" value="1"/>
</dbReference>
<keyword evidence="3" id="KW-0862">Zinc</keyword>
<dbReference type="CDD" id="cd15556">
    <property type="entry name" value="PHD_MMD1_like"/>
    <property type="match status" value="1"/>
</dbReference>
<organism evidence="7 8">
    <name type="scientific">Rhodamnia argentea</name>
    <dbReference type="NCBI Taxonomy" id="178133"/>
    <lineage>
        <taxon>Eukaryota</taxon>
        <taxon>Viridiplantae</taxon>
        <taxon>Streptophyta</taxon>
        <taxon>Embryophyta</taxon>
        <taxon>Tracheophyta</taxon>
        <taxon>Spermatophyta</taxon>
        <taxon>Magnoliopsida</taxon>
        <taxon>eudicotyledons</taxon>
        <taxon>Gunneridae</taxon>
        <taxon>Pentapetalae</taxon>
        <taxon>rosids</taxon>
        <taxon>malvids</taxon>
        <taxon>Myrtales</taxon>
        <taxon>Myrtaceae</taxon>
        <taxon>Myrtoideae</taxon>
        <taxon>Myrteae</taxon>
        <taxon>Australasian group</taxon>
        <taxon>Rhodamnia</taxon>
    </lineage>
</organism>
<dbReference type="InterPro" id="IPR059080">
    <property type="entry name" value="WHD_PTC1"/>
</dbReference>
<evidence type="ECO:0000256" key="4">
    <source>
        <dbReference type="ARBA" id="ARBA00023015"/>
    </source>
</evidence>
<dbReference type="Pfam" id="PF25565">
    <property type="entry name" value="Ubiquitin_At1g33420"/>
    <property type="match status" value="1"/>
</dbReference>
<dbReference type="InterPro" id="IPR019786">
    <property type="entry name" value="Zinc_finger_PHD-type_CS"/>
</dbReference>
<evidence type="ECO:0000313" key="8">
    <source>
        <dbReference type="RefSeq" id="XP_030550750.1"/>
    </source>
</evidence>
<dbReference type="GeneID" id="115755475"/>
<dbReference type="OrthoDB" id="436852at2759"/>
<evidence type="ECO:0000256" key="2">
    <source>
        <dbReference type="ARBA" id="ARBA00022771"/>
    </source>
</evidence>
<gene>
    <name evidence="8" type="primary">LOC115755475</name>
</gene>
<dbReference type="Proteomes" id="UP000827889">
    <property type="component" value="Chromosome 2"/>
</dbReference>
<evidence type="ECO:0000256" key="5">
    <source>
        <dbReference type="ARBA" id="ARBA00023163"/>
    </source>
</evidence>
<keyword evidence="2" id="KW-0863">Zinc-finger</keyword>
<protein>
    <submittedName>
        <fullName evidence="8">PHD finger protein At1g33420</fullName>
    </submittedName>
</protein>
<reference evidence="7" key="1">
    <citation type="submission" date="2025-05" db="UniProtKB">
        <authorList>
            <consortium name="RefSeq"/>
        </authorList>
    </citation>
    <scope>NUCLEOTIDE SEQUENCE [LARGE SCALE GENOMIC DNA]</scope>
</reference>
<dbReference type="InterPro" id="IPR058054">
    <property type="entry name" value="Znf_MS1-like"/>
</dbReference>
<dbReference type="SUPFAM" id="SSF57903">
    <property type="entry name" value="FYVE/PHD zinc finger"/>
    <property type="match status" value="1"/>
</dbReference>
<keyword evidence="7" id="KW-1185">Reference proteome</keyword>
<dbReference type="InterPro" id="IPR011011">
    <property type="entry name" value="Znf_FYVE_PHD"/>
</dbReference>
<evidence type="ECO:0000313" key="7">
    <source>
        <dbReference type="Proteomes" id="UP000827889"/>
    </source>
</evidence>
<dbReference type="SMART" id="SM00249">
    <property type="entry name" value="PHD"/>
    <property type="match status" value="1"/>
</dbReference>
<sequence length="721" mass="80629">MPSAMGVNDCGRPYKRLKRRVTADLSDFLSFSSSSGGGGGGGGEFSGGPFRSRVAEFLSARARATFPPSPFSSLAAWRVLFRVGDLDSSKVVVPLDVVEEDVTRSRSVYCDQCRVVGWSGHPVCKKRYHFIIRRSDETCLSQGKCRKSCSRCGNTFLLSDSRCKWCDCEITLEDVEEWVYSQLESNTHLLHGVIHSNGFGHLLSLNGREGGSTVLSGRDIMNFWDGLCTTLSVRKVSVMDVSMKYGMECRLLHSIAHGRTWYGNWGYEFSAGSYALTLEAYKRAISTLSSMPLSPLLFCSRKPRTSLQRIIAFYLAIAETELLTLQDLFSFMLGLIREHGRFSNEPSKKKPRPSNVLCAWSRDKVERVEQAMVRVLLAAVGEAGWVNRCTLKGALYKSASPELLDYCLKHLGGKSTADGMVVRTRFNPTTSAVEFRLETPILGYDGSRSQLNHPSREHVIRDLKFLYSSLIFPETMVHYRPQATRESVRDSAAKLLDCKQFMKDYTFDGETVKSPRNIHLWCHVELSDHSKDELLLPRELIVLPMNATVADLKAEVTKTFQDVYAMFKRFQAVGFPEYGHIEDSLSVKLLTGFNGSVRVQGKCLSMHGLNRFRMERGIENWTVDCVCGAKDDDGERMLDCDMCGVWQHTRCAGIDNSDSVPSKYVCKSCLGWSTQVRRASGYDGNTTNVDFSIPGATCRVQAMLTDDRKVGSNVNMSYGVP</sequence>
<dbReference type="InterPro" id="IPR057765">
    <property type="entry name" value="MS1-like_ubiquitin"/>
</dbReference>
<dbReference type="PANTHER" id="PTHR46201">
    <property type="entry name" value="PHD FINGER PROTEIN MALE MEIOCYTE DEATH 1-RELATED"/>
    <property type="match status" value="1"/>
</dbReference>
<keyword evidence="1" id="KW-0479">Metal-binding</keyword>
<dbReference type="InterPro" id="IPR001965">
    <property type="entry name" value="Znf_PHD"/>
</dbReference>
<dbReference type="GO" id="GO:0008270">
    <property type="term" value="F:zinc ion binding"/>
    <property type="evidence" value="ECO:0007669"/>
    <property type="project" value="UniProtKB-KW"/>
</dbReference>
<reference evidence="8" key="2">
    <citation type="submission" date="2025-08" db="UniProtKB">
        <authorList>
            <consortium name="RefSeq"/>
        </authorList>
    </citation>
    <scope>IDENTIFICATION</scope>
    <source>
        <tissue evidence="8">Leaf</tissue>
    </source>
</reference>
<dbReference type="KEGG" id="rarg:115755475"/>
<dbReference type="InterPro" id="IPR013083">
    <property type="entry name" value="Znf_RING/FYVE/PHD"/>
</dbReference>
<name>A0A8B8QUM4_9MYRT</name>
<feature type="domain" description="Zinc finger PHD-type" evidence="6">
    <location>
        <begin position="624"/>
        <end position="670"/>
    </location>
</feature>
<keyword evidence="5" id="KW-0804">Transcription</keyword>
<evidence type="ECO:0000259" key="6">
    <source>
        <dbReference type="SMART" id="SM00249"/>
    </source>
</evidence>
<dbReference type="Pfam" id="PF25874">
    <property type="entry name" value="WHD_plant_repro"/>
    <property type="match status" value="1"/>
</dbReference>
<dbReference type="InterPro" id="IPR019787">
    <property type="entry name" value="Znf_PHD-finger"/>
</dbReference>
<accession>A0A8B8QUM4</accession>
<proteinExistence type="predicted"/>
<dbReference type="PROSITE" id="PS01359">
    <property type="entry name" value="ZF_PHD_1"/>
    <property type="match status" value="1"/>
</dbReference>
<evidence type="ECO:0000256" key="1">
    <source>
        <dbReference type="ARBA" id="ARBA00022723"/>
    </source>
</evidence>
<evidence type="ECO:0000256" key="3">
    <source>
        <dbReference type="ARBA" id="ARBA00022833"/>
    </source>
</evidence>
<dbReference type="Gene3D" id="3.30.40.10">
    <property type="entry name" value="Zinc/RING finger domain, C3HC4 (zinc finger)"/>
    <property type="match status" value="1"/>
</dbReference>